<dbReference type="OrthoDB" id="9800908at2"/>
<evidence type="ECO:0000256" key="1">
    <source>
        <dbReference type="ARBA" id="ARBA00004162"/>
    </source>
</evidence>
<dbReference type="PANTHER" id="PTHR42982:SF1">
    <property type="entry name" value="SEC-INDEPENDENT PROTEIN TRANSLOCASE PROTEIN TATA"/>
    <property type="match status" value="1"/>
</dbReference>
<dbReference type="PANTHER" id="PTHR42982">
    <property type="entry name" value="SEC-INDEPENDENT PROTEIN TRANSLOCASE PROTEIN TATA"/>
    <property type="match status" value="1"/>
</dbReference>
<evidence type="ECO:0000256" key="4">
    <source>
        <dbReference type="ARBA" id="ARBA00022692"/>
    </source>
</evidence>
<dbReference type="STRING" id="1048340.SAMN05444487_10129"/>
<comment type="subunit">
    <text evidence="9">Forms a complex with TatC.</text>
</comment>
<evidence type="ECO:0000256" key="2">
    <source>
        <dbReference type="ARBA" id="ARBA00022448"/>
    </source>
</evidence>
<evidence type="ECO:0000256" key="3">
    <source>
        <dbReference type="ARBA" id="ARBA00022475"/>
    </source>
</evidence>
<evidence type="ECO:0000256" key="9">
    <source>
        <dbReference type="HAMAP-Rule" id="MF_00236"/>
    </source>
</evidence>
<evidence type="ECO:0000256" key="7">
    <source>
        <dbReference type="ARBA" id="ARBA00023010"/>
    </source>
</evidence>
<dbReference type="InterPro" id="IPR003369">
    <property type="entry name" value="TatA/B/E"/>
</dbReference>
<keyword evidence="11" id="KW-1185">Reference proteome</keyword>
<dbReference type="GO" id="GO:0033281">
    <property type="term" value="C:TAT protein transport complex"/>
    <property type="evidence" value="ECO:0007669"/>
    <property type="project" value="UniProtKB-UniRule"/>
</dbReference>
<comment type="subcellular location">
    <subcellularLocation>
        <location evidence="1 9">Cell membrane</location>
        <topology evidence="1 9">Single-pass membrane protein</topology>
    </subcellularLocation>
</comment>
<dbReference type="Proteomes" id="UP000198534">
    <property type="component" value="Unassembled WGS sequence"/>
</dbReference>
<evidence type="ECO:0000256" key="8">
    <source>
        <dbReference type="ARBA" id="ARBA00023136"/>
    </source>
</evidence>
<evidence type="ECO:0000256" key="5">
    <source>
        <dbReference type="ARBA" id="ARBA00022927"/>
    </source>
</evidence>
<dbReference type="Pfam" id="PF02416">
    <property type="entry name" value="TatA_B_E"/>
    <property type="match status" value="1"/>
</dbReference>
<keyword evidence="6 9" id="KW-1133">Transmembrane helix</keyword>
<feature type="transmembrane region" description="Helical" evidence="9">
    <location>
        <begin position="6"/>
        <end position="22"/>
    </location>
</feature>
<dbReference type="RefSeq" id="WP_091734477.1">
    <property type="nucleotide sequence ID" value="NZ_FNNQ01000001.1"/>
</dbReference>
<keyword evidence="4 9" id="KW-0812">Transmembrane</keyword>
<dbReference type="EMBL" id="FNNQ01000001">
    <property type="protein sequence ID" value="SDW00093.1"/>
    <property type="molecule type" value="Genomic_DNA"/>
</dbReference>
<dbReference type="NCBIfam" id="NF011430">
    <property type="entry name" value="PRK14861.1"/>
    <property type="match status" value="1"/>
</dbReference>
<reference evidence="10 11" key="1">
    <citation type="submission" date="2016-10" db="EMBL/GenBank/DDBJ databases">
        <authorList>
            <person name="de Groot N.N."/>
        </authorList>
    </citation>
    <scope>NUCLEOTIDE SEQUENCE [LARGE SCALE GENOMIC DNA]</scope>
    <source>
        <strain evidence="10 11">DSM 45610</strain>
    </source>
</reference>
<keyword evidence="7 9" id="KW-0811">Translocation</keyword>
<keyword evidence="5 9" id="KW-0653">Protein transport</keyword>
<keyword evidence="3 9" id="KW-1003">Cell membrane</keyword>
<evidence type="ECO:0000313" key="11">
    <source>
        <dbReference type="Proteomes" id="UP000198534"/>
    </source>
</evidence>
<dbReference type="InterPro" id="IPR006312">
    <property type="entry name" value="TatA/E"/>
</dbReference>
<dbReference type="Gene3D" id="1.20.5.3310">
    <property type="match status" value="1"/>
</dbReference>
<organism evidence="10 11">
    <name type="scientific">Marininema mesophilum</name>
    <dbReference type="NCBI Taxonomy" id="1048340"/>
    <lineage>
        <taxon>Bacteria</taxon>
        <taxon>Bacillati</taxon>
        <taxon>Bacillota</taxon>
        <taxon>Bacilli</taxon>
        <taxon>Bacillales</taxon>
        <taxon>Thermoactinomycetaceae</taxon>
        <taxon>Marininema</taxon>
    </lineage>
</organism>
<name>A0A1H2PZ11_9BACL</name>
<keyword evidence="2 9" id="KW-0813">Transport</keyword>
<dbReference type="AlphaFoldDB" id="A0A1H2PZ11"/>
<accession>A0A1H2PZ11</accession>
<proteinExistence type="inferred from homology"/>
<dbReference type="NCBIfam" id="TIGR01411">
    <property type="entry name" value="tatAE"/>
    <property type="match status" value="1"/>
</dbReference>
<sequence length="61" mass="6763">MHAPTLQGIILISLVALLLFGPKKLPELGRSVGKALREFKYATSGMSGEEERKDHGEERKQ</sequence>
<evidence type="ECO:0000313" key="10">
    <source>
        <dbReference type="EMBL" id="SDW00093.1"/>
    </source>
</evidence>
<gene>
    <name evidence="9" type="primary">tatA</name>
    <name evidence="10" type="ORF">SAMN05444487_10129</name>
</gene>
<evidence type="ECO:0000256" key="6">
    <source>
        <dbReference type="ARBA" id="ARBA00022989"/>
    </source>
</evidence>
<comment type="function">
    <text evidence="9">Part of the twin-arginine translocation (Tat) system that transports large folded proteins containing a characteristic twin-arginine motif in their signal peptide across membranes. TatA could form the protein-conducting channel of the Tat system.</text>
</comment>
<keyword evidence="8 9" id="KW-0472">Membrane</keyword>
<protein>
    <recommendedName>
        <fullName evidence="9">Sec-independent protein translocase protein TatA</fullName>
    </recommendedName>
</protein>
<dbReference type="HAMAP" id="MF_00236">
    <property type="entry name" value="TatA_E"/>
    <property type="match status" value="1"/>
</dbReference>
<dbReference type="GO" id="GO:0043953">
    <property type="term" value="P:protein transport by the Tat complex"/>
    <property type="evidence" value="ECO:0007669"/>
    <property type="project" value="UniProtKB-UniRule"/>
</dbReference>
<dbReference type="GO" id="GO:0008320">
    <property type="term" value="F:protein transmembrane transporter activity"/>
    <property type="evidence" value="ECO:0007669"/>
    <property type="project" value="UniProtKB-UniRule"/>
</dbReference>
<comment type="similarity">
    <text evidence="9">Belongs to the TatA/E family.</text>
</comment>